<evidence type="ECO:0000256" key="1">
    <source>
        <dbReference type="SAM" id="Phobius"/>
    </source>
</evidence>
<keyword evidence="1" id="KW-0812">Transmembrane</keyword>
<gene>
    <name evidence="2" type="ORF">ABID41_000791</name>
</gene>
<reference evidence="2 3" key="1">
    <citation type="submission" date="2024-06" db="EMBL/GenBank/DDBJ databases">
        <title>Genomic Encyclopedia of Type Strains, Phase IV (KMG-IV): sequencing the most valuable type-strain genomes for metagenomic binning, comparative biology and taxonomic classification.</title>
        <authorList>
            <person name="Goeker M."/>
        </authorList>
    </citation>
    <scope>NUCLEOTIDE SEQUENCE [LARGE SCALE GENOMIC DNA]</scope>
    <source>
        <strain evidence="2 3">DSM 17809</strain>
    </source>
</reference>
<feature type="transmembrane region" description="Helical" evidence="1">
    <location>
        <begin position="21"/>
        <end position="38"/>
    </location>
</feature>
<dbReference type="RefSeq" id="WP_331931839.1">
    <property type="nucleotide sequence ID" value="NZ_JBEPLU010000001.1"/>
</dbReference>
<keyword evidence="1" id="KW-1133">Transmembrane helix</keyword>
<evidence type="ECO:0000313" key="3">
    <source>
        <dbReference type="Proteomes" id="UP001549110"/>
    </source>
</evidence>
<proteinExistence type="predicted"/>
<accession>A0ABV2EGF0</accession>
<comment type="caution">
    <text evidence="2">The sequence shown here is derived from an EMBL/GenBank/DDBJ whole genome shotgun (WGS) entry which is preliminary data.</text>
</comment>
<sequence length="44" mass="4818">MRAPRGRSKAGHLTPELSMTAIMTILAFVVVIGALNLYEFGRLD</sequence>
<name>A0ABV2EGF0_9CAUL</name>
<evidence type="ECO:0000313" key="2">
    <source>
        <dbReference type="EMBL" id="MET3525696.1"/>
    </source>
</evidence>
<organism evidence="2 3">
    <name type="scientific">Phenylobacterium koreense</name>
    <dbReference type="NCBI Taxonomy" id="266125"/>
    <lineage>
        <taxon>Bacteria</taxon>
        <taxon>Pseudomonadati</taxon>
        <taxon>Pseudomonadota</taxon>
        <taxon>Alphaproteobacteria</taxon>
        <taxon>Caulobacterales</taxon>
        <taxon>Caulobacteraceae</taxon>
        <taxon>Phenylobacterium</taxon>
    </lineage>
</organism>
<protein>
    <submittedName>
        <fullName evidence="2">Uncharacterized protein</fullName>
    </submittedName>
</protein>
<keyword evidence="3" id="KW-1185">Reference proteome</keyword>
<dbReference type="EMBL" id="JBEPLU010000001">
    <property type="protein sequence ID" value="MET3525696.1"/>
    <property type="molecule type" value="Genomic_DNA"/>
</dbReference>
<dbReference type="Proteomes" id="UP001549110">
    <property type="component" value="Unassembled WGS sequence"/>
</dbReference>
<keyword evidence="1" id="KW-0472">Membrane</keyword>